<evidence type="ECO:0000256" key="1">
    <source>
        <dbReference type="SAM" id="Phobius"/>
    </source>
</evidence>
<feature type="transmembrane region" description="Helical" evidence="1">
    <location>
        <begin position="143"/>
        <end position="165"/>
    </location>
</feature>
<gene>
    <name evidence="2" type="ORF">F5890DRAFT_1550152</name>
</gene>
<feature type="transmembrane region" description="Helical" evidence="1">
    <location>
        <begin position="13"/>
        <end position="30"/>
    </location>
</feature>
<evidence type="ECO:0000313" key="3">
    <source>
        <dbReference type="Proteomes" id="UP001163850"/>
    </source>
</evidence>
<proteinExistence type="predicted"/>
<feature type="transmembrane region" description="Helical" evidence="1">
    <location>
        <begin position="51"/>
        <end position="69"/>
    </location>
</feature>
<dbReference type="EMBL" id="MU801904">
    <property type="protein sequence ID" value="KAJ3988841.1"/>
    <property type="molecule type" value="Genomic_DNA"/>
</dbReference>
<accession>A0AA38UXU0</accession>
<dbReference type="AlphaFoldDB" id="A0AA38UXU0"/>
<dbReference type="Proteomes" id="UP001163850">
    <property type="component" value="Unassembled WGS sequence"/>
</dbReference>
<organism evidence="2 3">
    <name type="scientific">Lentinula detonsa</name>
    <dbReference type="NCBI Taxonomy" id="2804962"/>
    <lineage>
        <taxon>Eukaryota</taxon>
        <taxon>Fungi</taxon>
        <taxon>Dikarya</taxon>
        <taxon>Basidiomycota</taxon>
        <taxon>Agaricomycotina</taxon>
        <taxon>Agaricomycetes</taxon>
        <taxon>Agaricomycetidae</taxon>
        <taxon>Agaricales</taxon>
        <taxon>Marasmiineae</taxon>
        <taxon>Omphalotaceae</taxon>
        <taxon>Lentinula</taxon>
    </lineage>
</organism>
<protein>
    <submittedName>
        <fullName evidence="2">Uncharacterized protein</fullName>
    </submittedName>
</protein>
<reference evidence="2" key="1">
    <citation type="submission" date="2022-08" db="EMBL/GenBank/DDBJ databases">
        <authorList>
            <consortium name="DOE Joint Genome Institute"/>
            <person name="Min B."/>
            <person name="Riley R."/>
            <person name="Sierra-Patev S."/>
            <person name="Naranjo-Ortiz M."/>
            <person name="Looney B."/>
            <person name="Konkel Z."/>
            <person name="Slot J.C."/>
            <person name="Sakamoto Y."/>
            <person name="Steenwyk J.L."/>
            <person name="Rokas A."/>
            <person name="Carro J."/>
            <person name="Camarero S."/>
            <person name="Ferreira P."/>
            <person name="Molpeceres G."/>
            <person name="Ruiz-Duenas F.J."/>
            <person name="Serrano A."/>
            <person name="Henrissat B."/>
            <person name="Drula E."/>
            <person name="Hughes K.W."/>
            <person name="Mata J.L."/>
            <person name="Ishikawa N.K."/>
            <person name="Vargas-Isla R."/>
            <person name="Ushijima S."/>
            <person name="Smith C.A."/>
            <person name="Ahrendt S."/>
            <person name="Andreopoulos W."/>
            <person name="He G."/>
            <person name="Labutti K."/>
            <person name="Lipzen A."/>
            <person name="Ng V."/>
            <person name="Sandor L."/>
            <person name="Barry K."/>
            <person name="Martinez A.T."/>
            <person name="Xiao Y."/>
            <person name="Gibbons J.G."/>
            <person name="Terashima K."/>
            <person name="Hibbett D.S."/>
            <person name="Grigoriev I.V."/>
        </authorList>
    </citation>
    <scope>NUCLEOTIDE SEQUENCE</scope>
    <source>
        <strain evidence="2">TFB7829</strain>
    </source>
</reference>
<keyword evidence="1" id="KW-1133">Transmembrane helix</keyword>
<name>A0AA38UXU0_9AGAR</name>
<evidence type="ECO:0000313" key="2">
    <source>
        <dbReference type="EMBL" id="KAJ3988841.1"/>
    </source>
</evidence>
<keyword evidence="1" id="KW-0472">Membrane</keyword>
<sequence>MDGDNLSESSYQATAYLRIASVSIALYDFLETAPSTWRYTREQWNAPRMTVSFTLFLLIQLGLSISTFFNELMDPFLKSYNQRYLKPSWVFAAAALEGLTNLYHRTVCESPSFFLCFIPLNPDSKFIKGNCRGVFQIEHLGAWIYYVVAIIYDLATSTICMIYLYKYKAASNSFFAKVTRMMFYDGVGYFTALTCVNILNLVIYRASQEIQTAAASLGYCVTWIMSKRLIIHLHEVSMKRRIDTVANAATSSSQSTSSEFSSSHEIRTHVKARSPTASLDLTIPDFDMEDMEAGLDWVEDGNVSHVRSEKTVQVERRPRAVYELGDDSGCLRV</sequence>
<keyword evidence="1" id="KW-0812">Transmembrane</keyword>
<comment type="caution">
    <text evidence="2">The sequence shown here is derived from an EMBL/GenBank/DDBJ whole genome shotgun (WGS) entry which is preliminary data.</text>
</comment>
<feature type="transmembrane region" description="Helical" evidence="1">
    <location>
        <begin position="186"/>
        <end position="204"/>
    </location>
</feature>